<reference evidence="2" key="1">
    <citation type="submission" date="2020-08" db="EMBL/GenBank/DDBJ databases">
        <title>Whole genome shotgun sequence of Polymorphospora rubra NBRC 101157.</title>
        <authorList>
            <person name="Komaki H."/>
            <person name="Tamura T."/>
        </authorList>
    </citation>
    <scope>NUCLEOTIDE SEQUENCE</scope>
    <source>
        <strain evidence="2">NBRC 101157</strain>
    </source>
</reference>
<sequence length="1013" mass="112134">MTTRKYGFGRARPGGRWRRALAALLVAATAATGNLVTAAAGHAASGVVIQEDVLRAQLFGSYMRSRTNGHEGLKNLWLSAELLGHRQLHPQATQQQLLQHVVQMNDVYNSRIKAADLERPLYQFMVKLLDFSAQHPAGSIPAPIMKELIESTVGRQLENYGGMVDEIHASQFRNAFFTQVYQVQERVWGEIARRGASDATFTAAWNSYLGVRFNVSADATTDQLLADPLLAAYVNTQALLDHSANLELYLREGNAALSELLAQLNTRLSESNTQASNLNVSFPVVGPNPTQTDLDRARAQVQQRQQWIDGAAGALRVLSTLVGFADEKAGKAVATTGTAAVQIATAVNQWIPSIAGKTLNQALTSMSTLVLAGNLIGALQTLAPLFLRTAPTLDEQILAQVLELKERIVQLESNMNTRFDRIENALVEIYKGMTLQFDELLKGQRLTHEQLAQIIRNLSDLTAKVDFWGENIFLSLKADKFQGVERIINQWVGYRTATGGREMTWPEYWQAATDLEFAAETTSTQAPLAAPVSDHDVSTVLNTYGPGGALAYLNAYARRNLELPAGSVATKVPDVEYWLLAAEGYKMLVAQNPDHARGVTGQAEAVMGAGQHIQATVRMFSQPQESGPVRLNKMFVKLLDNYDRHTQAMTAEFTRFAQTYPSRPGYSVFLPANQTVPEKPTAEPSAVAHCSRSGVATRSRPANVVSLDLQELWVTQYARPNTPVQVCYETSWTNTVGPEEPDPDRPYAVYADLSVRFKVQQVWNGQPVVVRQWSKVFPYGQIQQYNPNNPGQSWSVSTDSVMNARWQSTYRVQFEQSAELSDNSEAGRRKAREWHYQQAGQYYTDVVSALNTPGTRLHEENRKLTETVLLLQTYTKLGFAQTREHDDILTQHLYGNDRMPADVAGVAQVTQPFLVARNNYCASVDGDGRCVVKGDALLSPRTGQDQRLLPCDLPEVRDPIEACFAIASYWRPKVVRDRLEVASVRIAGGFQEGLPAVDYMIQSITTLDAVSKR</sequence>
<keyword evidence="1" id="KW-0732">Signal</keyword>
<protein>
    <submittedName>
        <fullName evidence="2">Uncharacterized protein</fullName>
    </submittedName>
</protein>
<dbReference type="AlphaFoldDB" id="A0A810N563"/>
<evidence type="ECO:0000313" key="2">
    <source>
        <dbReference type="EMBL" id="BCJ68536.1"/>
    </source>
</evidence>
<feature type="chain" id="PRO_5038800015" evidence="1">
    <location>
        <begin position="39"/>
        <end position="1013"/>
    </location>
</feature>
<organism evidence="2 3">
    <name type="scientific">Polymorphospora rubra</name>
    <dbReference type="NCBI Taxonomy" id="338584"/>
    <lineage>
        <taxon>Bacteria</taxon>
        <taxon>Bacillati</taxon>
        <taxon>Actinomycetota</taxon>
        <taxon>Actinomycetes</taxon>
        <taxon>Micromonosporales</taxon>
        <taxon>Micromonosporaceae</taxon>
        <taxon>Polymorphospora</taxon>
    </lineage>
</organism>
<keyword evidence="3" id="KW-1185">Reference proteome</keyword>
<feature type="signal peptide" evidence="1">
    <location>
        <begin position="1"/>
        <end position="38"/>
    </location>
</feature>
<accession>A0A810N563</accession>
<dbReference type="Proteomes" id="UP000680866">
    <property type="component" value="Chromosome"/>
</dbReference>
<dbReference type="KEGG" id="pry:Prubr_55570"/>
<evidence type="ECO:0000256" key="1">
    <source>
        <dbReference type="SAM" id="SignalP"/>
    </source>
</evidence>
<proteinExistence type="predicted"/>
<name>A0A810N563_9ACTN</name>
<dbReference type="RefSeq" id="WP_212817758.1">
    <property type="nucleotide sequence ID" value="NZ_AP023359.1"/>
</dbReference>
<gene>
    <name evidence="2" type="ORF">Prubr_55570</name>
</gene>
<dbReference type="EMBL" id="AP023359">
    <property type="protein sequence ID" value="BCJ68536.1"/>
    <property type="molecule type" value="Genomic_DNA"/>
</dbReference>
<evidence type="ECO:0000313" key="3">
    <source>
        <dbReference type="Proteomes" id="UP000680866"/>
    </source>
</evidence>